<dbReference type="AlphaFoldDB" id="I1C154"/>
<dbReference type="GeneID" id="93613860"/>
<accession>I1C154</accession>
<evidence type="ECO:0000313" key="2">
    <source>
        <dbReference type="Proteomes" id="UP000009138"/>
    </source>
</evidence>
<evidence type="ECO:0000313" key="1">
    <source>
        <dbReference type="EMBL" id="EIE82184.1"/>
    </source>
</evidence>
<gene>
    <name evidence="1" type="ORF">RO3G_06889</name>
</gene>
<keyword evidence="2" id="KW-1185">Reference proteome</keyword>
<proteinExistence type="predicted"/>
<dbReference type="RefSeq" id="XP_067517580.1">
    <property type="nucleotide sequence ID" value="XM_067661479.1"/>
</dbReference>
<protein>
    <submittedName>
        <fullName evidence="1">Uncharacterized protein</fullName>
    </submittedName>
</protein>
<organism evidence="1 2">
    <name type="scientific">Rhizopus delemar (strain RA 99-880 / ATCC MYA-4621 / FGSC 9543 / NRRL 43880)</name>
    <name type="common">Mucormycosis agent</name>
    <name type="synonym">Rhizopus arrhizus var. delemar</name>
    <dbReference type="NCBI Taxonomy" id="246409"/>
    <lineage>
        <taxon>Eukaryota</taxon>
        <taxon>Fungi</taxon>
        <taxon>Fungi incertae sedis</taxon>
        <taxon>Mucoromycota</taxon>
        <taxon>Mucoromycotina</taxon>
        <taxon>Mucoromycetes</taxon>
        <taxon>Mucorales</taxon>
        <taxon>Mucorineae</taxon>
        <taxon>Rhizopodaceae</taxon>
        <taxon>Rhizopus</taxon>
    </lineage>
</organism>
<dbReference type="EMBL" id="CH476736">
    <property type="protein sequence ID" value="EIE82184.1"/>
    <property type="molecule type" value="Genomic_DNA"/>
</dbReference>
<name>I1C154_RHIO9</name>
<sequence length="50" mass="5841">MTYNFDSVYTQVLWVDETTWFKGHSKIQEGILFEQTLSMKLIVQDVVSIA</sequence>
<dbReference type="VEuPathDB" id="FungiDB:RO3G_06889"/>
<dbReference type="Proteomes" id="UP000009138">
    <property type="component" value="Unassembled WGS sequence"/>
</dbReference>
<dbReference type="InParanoid" id="I1C154"/>
<reference evidence="1 2" key="1">
    <citation type="journal article" date="2009" name="PLoS Genet.">
        <title>Genomic analysis of the basal lineage fungus Rhizopus oryzae reveals a whole-genome duplication.</title>
        <authorList>
            <person name="Ma L.-J."/>
            <person name="Ibrahim A.S."/>
            <person name="Skory C."/>
            <person name="Grabherr M.G."/>
            <person name="Burger G."/>
            <person name="Butler M."/>
            <person name="Elias M."/>
            <person name="Idnurm A."/>
            <person name="Lang B.F."/>
            <person name="Sone T."/>
            <person name="Abe A."/>
            <person name="Calvo S.E."/>
            <person name="Corrochano L.M."/>
            <person name="Engels R."/>
            <person name="Fu J."/>
            <person name="Hansberg W."/>
            <person name="Kim J.-M."/>
            <person name="Kodira C.D."/>
            <person name="Koehrsen M.J."/>
            <person name="Liu B."/>
            <person name="Miranda-Saavedra D."/>
            <person name="O'Leary S."/>
            <person name="Ortiz-Castellanos L."/>
            <person name="Poulter R."/>
            <person name="Rodriguez-Romero J."/>
            <person name="Ruiz-Herrera J."/>
            <person name="Shen Y.-Q."/>
            <person name="Zeng Q."/>
            <person name="Galagan J."/>
            <person name="Birren B.W."/>
            <person name="Cuomo C.A."/>
            <person name="Wickes B.L."/>
        </authorList>
    </citation>
    <scope>NUCLEOTIDE SEQUENCE [LARGE SCALE GENOMIC DNA]</scope>
    <source>
        <strain evidence="2">RA 99-880 / ATCC MYA-4621 / FGSC 9543 / NRRL 43880</strain>
    </source>
</reference>